<dbReference type="GO" id="GO:0006264">
    <property type="term" value="P:mitochondrial DNA replication"/>
    <property type="evidence" value="ECO:0007669"/>
    <property type="project" value="TreeGrafter"/>
</dbReference>
<reference evidence="3" key="1">
    <citation type="journal article" date="2020" name="Cell">
        <title>Large-Scale Comparative Analyses of Tick Genomes Elucidate Their Genetic Diversity and Vector Capacities.</title>
        <authorList>
            <consortium name="Tick Genome and Microbiome Consortium (TIGMIC)"/>
            <person name="Jia N."/>
            <person name="Wang J."/>
            <person name="Shi W."/>
            <person name="Du L."/>
            <person name="Sun Y."/>
            <person name="Zhan W."/>
            <person name="Jiang J.F."/>
            <person name="Wang Q."/>
            <person name="Zhang B."/>
            <person name="Ji P."/>
            <person name="Bell-Sakyi L."/>
            <person name="Cui X.M."/>
            <person name="Yuan T.T."/>
            <person name="Jiang B.G."/>
            <person name="Yang W.F."/>
            <person name="Lam T.T."/>
            <person name="Chang Q.C."/>
            <person name="Ding S.J."/>
            <person name="Wang X.J."/>
            <person name="Zhu J.G."/>
            <person name="Ruan X.D."/>
            <person name="Zhao L."/>
            <person name="Wei J.T."/>
            <person name="Ye R.Z."/>
            <person name="Que T.C."/>
            <person name="Du C.H."/>
            <person name="Zhou Y.H."/>
            <person name="Cheng J.X."/>
            <person name="Dai P.F."/>
            <person name="Guo W.B."/>
            <person name="Han X.H."/>
            <person name="Huang E.J."/>
            <person name="Li L.F."/>
            <person name="Wei W."/>
            <person name="Gao Y.C."/>
            <person name="Liu J.Z."/>
            <person name="Shao H.Z."/>
            <person name="Wang X."/>
            <person name="Wang C.C."/>
            <person name="Yang T.C."/>
            <person name="Huo Q.B."/>
            <person name="Li W."/>
            <person name="Chen H.Y."/>
            <person name="Chen S.E."/>
            <person name="Zhou L.G."/>
            <person name="Ni X.B."/>
            <person name="Tian J.H."/>
            <person name="Sheng Y."/>
            <person name="Liu T."/>
            <person name="Pan Y.S."/>
            <person name="Xia L.Y."/>
            <person name="Li J."/>
            <person name="Zhao F."/>
            <person name="Cao W.C."/>
        </authorList>
    </citation>
    <scope>NUCLEOTIDE SEQUENCE</scope>
    <source>
        <strain evidence="3">Rsan-2018</strain>
    </source>
</reference>
<dbReference type="InterPro" id="IPR043502">
    <property type="entry name" value="DNA/RNA_pol_sf"/>
</dbReference>
<dbReference type="PANTHER" id="PTHR10267:SF0">
    <property type="entry name" value="DNA POLYMERASE SUBUNIT GAMMA-1"/>
    <property type="match status" value="1"/>
</dbReference>
<dbReference type="PANTHER" id="PTHR10267">
    <property type="entry name" value="DNA POLYMERASE SUBUNIT GAMMA-1"/>
    <property type="match status" value="1"/>
</dbReference>
<dbReference type="GO" id="GO:0003677">
    <property type="term" value="F:DNA binding"/>
    <property type="evidence" value="ECO:0007669"/>
    <property type="project" value="InterPro"/>
</dbReference>
<evidence type="ECO:0000256" key="1">
    <source>
        <dbReference type="ARBA" id="ARBA00031966"/>
    </source>
</evidence>
<dbReference type="EMBL" id="JABSTV010001247">
    <property type="protein sequence ID" value="KAH7972421.1"/>
    <property type="molecule type" value="Genomic_DNA"/>
</dbReference>
<gene>
    <name evidence="3" type="ORF">HPB52_012069</name>
</gene>
<dbReference type="SMART" id="SM00482">
    <property type="entry name" value="POLAc"/>
    <property type="match status" value="1"/>
</dbReference>
<protein>
    <recommendedName>
        <fullName evidence="1">Mitochondrial DNA polymerase catalytic subunit</fullName>
    </recommendedName>
</protein>
<evidence type="ECO:0000313" key="4">
    <source>
        <dbReference type="Proteomes" id="UP000821837"/>
    </source>
</evidence>
<evidence type="ECO:0000313" key="3">
    <source>
        <dbReference type="EMBL" id="KAH7972421.1"/>
    </source>
</evidence>
<dbReference type="InterPro" id="IPR001098">
    <property type="entry name" value="DNA-dir_DNA_pol_A_palm_dom"/>
</dbReference>
<proteinExistence type="predicted"/>
<dbReference type="Proteomes" id="UP000821837">
    <property type="component" value="Chromosome 11"/>
</dbReference>
<dbReference type="InterPro" id="IPR002297">
    <property type="entry name" value="DNA-dir_DNA_pol_A_mt"/>
</dbReference>
<keyword evidence="4" id="KW-1185">Reference proteome</keyword>
<feature type="domain" description="DNA-directed DNA polymerase family A palm" evidence="2">
    <location>
        <begin position="71"/>
        <end position="252"/>
    </location>
</feature>
<accession>A0A9D4T497</accession>
<name>A0A9D4T497_RHISA</name>
<dbReference type="SUPFAM" id="SSF56672">
    <property type="entry name" value="DNA/RNA polymerases"/>
    <property type="match status" value="1"/>
</dbReference>
<dbReference type="AlphaFoldDB" id="A0A9D4T497"/>
<reference evidence="3" key="2">
    <citation type="submission" date="2021-09" db="EMBL/GenBank/DDBJ databases">
        <authorList>
            <person name="Jia N."/>
            <person name="Wang J."/>
            <person name="Shi W."/>
            <person name="Du L."/>
            <person name="Sun Y."/>
            <person name="Zhan W."/>
            <person name="Jiang J."/>
            <person name="Wang Q."/>
            <person name="Zhang B."/>
            <person name="Ji P."/>
            <person name="Sakyi L.B."/>
            <person name="Cui X."/>
            <person name="Yuan T."/>
            <person name="Jiang B."/>
            <person name="Yang W."/>
            <person name="Lam T.T.-Y."/>
            <person name="Chang Q."/>
            <person name="Ding S."/>
            <person name="Wang X."/>
            <person name="Zhu J."/>
            <person name="Ruan X."/>
            <person name="Zhao L."/>
            <person name="Wei J."/>
            <person name="Que T."/>
            <person name="Du C."/>
            <person name="Cheng J."/>
            <person name="Dai P."/>
            <person name="Han X."/>
            <person name="Huang E."/>
            <person name="Gao Y."/>
            <person name="Liu J."/>
            <person name="Shao H."/>
            <person name="Ye R."/>
            <person name="Li L."/>
            <person name="Wei W."/>
            <person name="Wang X."/>
            <person name="Wang C."/>
            <person name="Huo Q."/>
            <person name="Li W."/>
            <person name="Guo W."/>
            <person name="Chen H."/>
            <person name="Chen S."/>
            <person name="Zhou L."/>
            <person name="Zhou L."/>
            <person name="Ni X."/>
            <person name="Tian J."/>
            <person name="Zhou Y."/>
            <person name="Sheng Y."/>
            <person name="Liu T."/>
            <person name="Pan Y."/>
            <person name="Xia L."/>
            <person name="Li J."/>
            <person name="Zhao F."/>
            <person name="Cao W."/>
        </authorList>
    </citation>
    <scope>NUCLEOTIDE SEQUENCE</scope>
    <source>
        <strain evidence="3">Rsan-2018</strain>
        <tissue evidence="3">Larvae</tissue>
    </source>
</reference>
<organism evidence="3 4">
    <name type="scientific">Rhipicephalus sanguineus</name>
    <name type="common">Brown dog tick</name>
    <name type="synonym">Ixodes sanguineus</name>
    <dbReference type="NCBI Taxonomy" id="34632"/>
    <lineage>
        <taxon>Eukaryota</taxon>
        <taxon>Metazoa</taxon>
        <taxon>Ecdysozoa</taxon>
        <taxon>Arthropoda</taxon>
        <taxon>Chelicerata</taxon>
        <taxon>Arachnida</taxon>
        <taxon>Acari</taxon>
        <taxon>Parasitiformes</taxon>
        <taxon>Ixodida</taxon>
        <taxon>Ixodoidea</taxon>
        <taxon>Ixodidae</taxon>
        <taxon>Rhipicephalinae</taxon>
        <taxon>Rhipicephalus</taxon>
        <taxon>Rhipicephalus</taxon>
    </lineage>
</organism>
<comment type="caution">
    <text evidence="3">The sequence shown here is derived from an EMBL/GenBank/DDBJ whole genome shotgun (WGS) entry which is preliminary data.</text>
</comment>
<dbReference type="GO" id="GO:0005760">
    <property type="term" value="C:gamma DNA polymerase complex"/>
    <property type="evidence" value="ECO:0007669"/>
    <property type="project" value="InterPro"/>
</dbReference>
<dbReference type="GO" id="GO:0003887">
    <property type="term" value="F:DNA-directed DNA polymerase activity"/>
    <property type="evidence" value="ECO:0007669"/>
    <property type="project" value="InterPro"/>
</dbReference>
<evidence type="ECO:0000259" key="2">
    <source>
        <dbReference type="SMART" id="SM00482"/>
    </source>
</evidence>
<sequence>MISYWKNARDRIMGQMVVCSTSDELPGTVEADERTDNGVILPRIIPAGTVTRRGVETTWLTASNAYKDRVGSELKCMIQAPKGYHGMHGCTAFGWMTLQGNKAAGTDMHSRIAQSFNHRLSSQEAASKAKMMYAQTKGVRVHGGECGENVGRQNVRVQGAHKVWSGGSESHMFNKLEEIANSKVPRTPVLGCCISRALEPARPASTGRASSAVDYLHLMLVTMRWLMEDFAIRGRFAVSIHDEVRFLVASEDRYRATLALQVTNLFTRSFFAWRLGMRDLPQSVAFFSSVEVDTCFEKRWTWTCVTPSNPQGLKEGYGIPPGEALDIYAVLERQKGAACPPRLSQAYIMFHV</sequence>
<dbReference type="GO" id="GO:0008408">
    <property type="term" value="F:3'-5' exonuclease activity"/>
    <property type="evidence" value="ECO:0007669"/>
    <property type="project" value="TreeGrafter"/>
</dbReference>